<feature type="transmembrane region" description="Helical" evidence="5">
    <location>
        <begin position="102"/>
        <end position="122"/>
    </location>
</feature>
<dbReference type="EMBL" id="BART01004031">
    <property type="protein sequence ID" value="GAG65276.1"/>
    <property type="molecule type" value="Genomic_DNA"/>
</dbReference>
<feature type="transmembrane region" description="Helical" evidence="5">
    <location>
        <begin position="69"/>
        <end position="90"/>
    </location>
</feature>
<protein>
    <submittedName>
        <fullName evidence="6">Uncharacterized protein</fullName>
    </submittedName>
</protein>
<keyword evidence="3 5" id="KW-1133">Transmembrane helix</keyword>
<sequence length="124" mass="13871">FFFLNSFFSLLSREIIKGCEDIEGDKELGVNTLAIKIGLKKTPYISMICVFLSILFFILAAFTELINGLAFSISMIFGLLIVFYAAILMPKKNLDKKDFSKISLLLKIGMFLGLIALILASIEF</sequence>
<dbReference type="Pfam" id="PF01040">
    <property type="entry name" value="UbiA"/>
    <property type="match status" value="1"/>
</dbReference>
<organism evidence="6">
    <name type="scientific">marine sediment metagenome</name>
    <dbReference type="NCBI Taxonomy" id="412755"/>
    <lineage>
        <taxon>unclassified sequences</taxon>
        <taxon>metagenomes</taxon>
        <taxon>ecological metagenomes</taxon>
    </lineage>
</organism>
<evidence type="ECO:0000256" key="2">
    <source>
        <dbReference type="ARBA" id="ARBA00022692"/>
    </source>
</evidence>
<gene>
    <name evidence="6" type="ORF">S01H4_10496</name>
</gene>
<feature type="non-terminal residue" evidence="6">
    <location>
        <position position="1"/>
    </location>
</feature>
<accession>X1AZU8</accession>
<dbReference type="AlphaFoldDB" id="X1AZU8"/>
<evidence type="ECO:0000256" key="1">
    <source>
        <dbReference type="ARBA" id="ARBA00004141"/>
    </source>
</evidence>
<dbReference type="GO" id="GO:0016020">
    <property type="term" value="C:membrane"/>
    <property type="evidence" value="ECO:0007669"/>
    <property type="project" value="UniProtKB-SubCell"/>
</dbReference>
<reference evidence="6" key="1">
    <citation type="journal article" date="2014" name="Front. Microbiol.">
        <title>High frequency of phylogenetically diverse reductive dehalogenase-homologous genes in deep subseafloor sedimentary metagenomes.</title>
        <authorList>
            <person name="Kawai M."/>
            <person name="Futagami T."/>
            <person name="Toyoda A."/>
            <person name="Takaki Y."/>
            <person name="Nishi S."/>
            <person name="Hori S."/>
            <person name="Arai W."/>
            <person name="Tsubouchi T."/>
            <person name="Morono Y."/>
            <person name="Uchiyama I."/>
            <person name="Ito T."/>
            <person name="Fujiyama A."/>
            <person name="Inagaki F."/>
            <person name="Takami H."/>
        </authorList>
    </citation>
    <scope>NUCLEOTIDE SEQUENCE</scope>
    <source>
        <strain evidence="6">Expedition CK06-06</strain>
    </source>
</reference>
<comment type="subcellular location">
    <subcellularLocation>
        <location evidence="1">Membrane</location>
        <topology evidence="1">Multi-pass membrane protein</topology>
    </subcellularLocation>
</comment>
<feature type="transmembrane region" description="Helical" evidence="5">
    <location>
        <begin position="44"/>
        <end position="63"/>
    </location>
</feature>
<evidence type="ECO:0000256" key="5">
    <source>
        <dbReference type="SAM" id="Phobius"/>
    </source>
</evidence>
<evidence type="ECO:0000313" key="6">
    <source>
        <dbReference type="EMBL" id="GAG65276.1"/>
    </source>
</evidence>
<evidence type="ECO:0000256" key="3">
    <source>
        <dbReference type="ARBA" id="ARBA00022989"/>
    </source>
</evidence>
<proteinExistence type="predicted"/>
<evidence type="ECO:0000256" key="4">
    <source>
        <dbReference type="ARBA" id="ARBA00023136"/>
    </source>
</evidence>
<name>X1AZU8_9ZZZZ</name>
<comment type="caution">
    <text evidence="6">The sequence shown here is derived from an EMBL/GenBank/DDBJ whole genome shotgun (WGS) entry which is preliminary data.</text>
</comment>
<dbReference type="Gene3D" id="1.20.120.1780">
    <property type="entry name" value="UbiA prenyltransferase"/>
    <property type="match status" value="1"/>
</dbReference>
<dbReference type="InterPro" id="IPR000537">
    <property type="entry name" value="UbiA_prenyltransferase"/>
</dbReference>
<dbReference type="GO" id="GO:0016765">
    <property type="term" value="F:transferase activity, transferring alkyl or aryl (other than methyl) groups"/>
    <property type="evidence" value="ECO:0007669"/>
    <property type="project" value="InterPro"/>
</dbReference>
<keyword evidence="2 5" id="KW-0812">Transmembrane</keyword>
<keyword evidence="4 5" id="KW-0472">Membrane</keyword>